<dbReference type="Pfam" id="PF18759">
    <property type="entry name" value="Plavaka"/>
    <property type="match status" value="1"/>
</dbReference>
<dbReference type="EMBL" id="JARJCW010000068">
    <property type="protein sequence ID" value="KAJ7199371.1"/>
    <property type="molecule type" value="Genomic_DNA"/>
</dbReference>
<comment type="caution">
    <text evidence="2">The sequence shown here is derived from an EMBL/GenBank/DDBJ whole genome shotgun (WGS) entry which is preliminary data.</text>
</comment>
<evidence type="ECO:0000313" key="2">
    <source>
        <dbReference type="EMBL" id="KAJ7199371.1"/>
    </source>
</evidence>
<keyword evidence="3" id="KW-1185">Reference proteome</keyword>
<gene>
    <name evidence="2" type="ORF">GGX14DRAFT_173024</name>
</gene>
<dbReference type="AlphaFoldDB" id="A0AAD6V0V0"/>
<accession>A0AAD6V0V0</accession>
<proteinExistence type="predicted"/>
<evidence type="ECO:0000256" key="1">
    <source>
        <dbReference type="SAM" id="MobiDB-lite"/>
    </source>
</evidence>
<protein>
    <submittedName>
        <fullName evidence="2">Uncharacterized protein</fullName>
    </submittedName>
</protein>
<name>A0AAD6V0V0_9AGAR</name>
<feature type="region of interest" description="Disordered" evidence="1">
    <location>
        <begin position="118"/>
        <end position="150"/>
    </location>
</feature>
<sequence>MWRNLDPNPNSDDGQNNLVHGVILDPEYNVEDMKKYDAKRANTCLDDFDATPVGEPPNGWQTATVKLKLPCPKNQTLEGDAPEVEIPGLFYRSLLDPIKETLQGPAFQYCHTTPFSLRRDPSYDPTRPDASVDDADAPLDENGLPSLPTGHEELYGEVYTTVEMLQAHQKARELAIDAESQSEAMVFPLMYQSDATHLTTFGDASAWPLYGWSGNHSKALRGKPTANMGWHQAYFPSIPDWVDDTYHEIFGIYMPTYVRTHLKRELMHAVWDLMLDDEFMKAYREGFEFECHDKTVRRIYPWLYTYGADYPEKYYVLYVHLFSWY</sequence>
<dbReference type="InterPro" id="IPR041078">
    <property type="entry name" value="Plavaka"/>
</dbReference>
<dbReference type="Proteomes" id="UP001219525">
    <property type="component" value="Unassembled WGS sequence"/>
</dbReference>
<organism evidence="2 3">
    <name type="scientific">Mycena pura</name>
    <dbReference type="NCBI Taxonomy" id="153505"/>
    <lineage>
        <taxon>Eukaryota</taxon>
        <taxon>Fungi</taxon>
        <taxon>Dikarya</taxon>
        <taxon>Basidiomycota</taxon>
        <taxon>Agaricomycotina</taxon>
        <taxon>Agaricomycetes</taxon>
        <taxon>Agaricomycetidae</taxon>
        <taxon>Agaricales</taxon>
        <taxon>Marasmiineae</taxon>
        <taxon>Mycenaceae</taxon>
        <taxon>Mycena</taxon>
    </lineage>
</organism>
<evidence type="ECO:0000313" key="3">
    <source>
        <dbReference type="Proteomes" id="UP001219525"/>
    </source>
</evidence>
<reference evidence="2" key="1">
    <citation type="submission" date="2023-03" db="EMBL/GenBank/DDBJ databases">
        <title>Massive genome expansion in bonnet fungi (Mycena s.s.) driven by repeated elements and novel gene families across ecological guilds.</title>
        <authorList>
            <consortium name="Lawrence Berkeley National Laboratory"/>
            <person name="Harder C.B."/>
            <person name="Miyauchi S."/>
            <person name="Viragh M."/>
            <person name="Kuo A."/>
            <person name="Thoen E."/>
            <person name="Andreopoulos B."/>
            <person name="Lu D."/>
            <person name="Skrede I."/>
            <person name="Drula E."/>
            <person name="Henrissat B."/>
            <person name="Morin E."/>
            <person name="Kohler A."/>
            <person name="Barry K."/>
            <person name="LaButti K."/>
            <person name="Morin E."/>
            <person name="Salamov A."/>
            <person name="Lipzen A."/>
            <person name="Mereny Z."/>
            <person name="Hegedus B."/>
            <person name="Baldrian P."/>
            <person name="Stursova M."/>
            <person name="Weitz H."/>
            <person name="Taylor A."/>
            <person name="Grigoriev I.V."/>
            <person name="Nagy L.G."/>
            <person name="Martin F."/>
            <person name="Kauserud H."/>
        </authorList>
    </citation>
    <scope>NUCLEOTIDE SEQUENCE</scope>
    <source>
        <strain evidence="2">9144</strain>
    </source>
</reference>